<evidence type="ECO:0000313" key="1">
    <source>
        <dbReference type="EMBL" id="KAI3677064.1"/>
    </source>
</evidence>
<evidence type="ECO:0000313" key="2">
    <source>
        <dbReference type="Proteomes" id="UP001056120"/>
    </source>
</evidence>
<name>A0ACB8XZA2_9ASTR</name>
<organism evidence="1 2">
    <name type="scientific">Smallanthus sonchifolius</name>
    <dbReference type="NCBI Taxonomy" id="185202"/>
    <lineage>
        <taxon>Eukaryota</taxon>
        <taxon>Viridiplantae</taxon>
        <taxon>Streptophyta</taxon>
        <taxon>Embryophyta</taxon>
        <taxon>Tracheophyta</taxon>
        <taxon>Spermatophyta</taxon>
        <taxon>Magnoliopsida</taxon>
        <taxon>eudicotyledons</taxon>
        <taxon>Gunneridae</taxon>
        <taxon>Pentapetalae</taxon>
        <taxon>asterids</taxon>
        <taxon>campanulids</taxon>
        <taxon>Asterales</taxon>
        <taxon>Asteraceae</taxon>
        <taxon>Asteroideae</taxon>
        <taxon>Heliantheae alliance</taxon>
        <taxon>Millerieae</taxon>
        <taxon>Smallanthus</taxon>
    </lineage>
</organism>
<proteinExistence type="predicted"/>
<protein>
    <submittedName>
        <fullName evidence="1">Uncharacterized protein</fullName>
    </submittedName>
</protein>
<accession>A0ACB8XZA2</accession>
<reference evidence="1 2" key="2">
    <citation type="journal article" date="2022" name="Mol. Ecol. Resour.">
        <title>The genomes of chicory, endive, great burdock and yacon provide insights into Asteraceae paleo-polyploidization history and plant inulin production.</title>
        <authorList>
            <person name="Fan W."/>
            <person name="Wang S."/>
            <person name="Wang H."/>
            <person name="Wang A."/>
            <person name="Jiang F."/>
            <person name="Liu H."/>
            <person name="Zhao H."/>
            <person name="Xu D."/>
            <person name="Zhang Y."/>
        </authorList>
    </citation>
    <scope>NUCLEOTIDE SEQUENCE [LARGE SCALE GENOMIC DNA]</scope>
    <source>
        <strain evidence="2">cv. Yunnan</strain>
        <tissue evidence="1">Leaves</tissue>
    </source>
</reference>
<dbReference type="Proteomes" id="UP001056120">
    <property type="component" value="Linkage Group LG29"/>
</dbReference>
<gene>
    <name evidence="1" type="ORF">L1987_86682</name>
</gene>
<sequence length="472" mass="53762">MESQALKIFSEAAYCCLNEQRAQRPSIHKLIFALHQALELQVAREHLALAVDSTLTNYWKAKDLEHLKIGLDDIKFATENFDEKYYIGSGGTINTNKVAGTQVYLDPEYESTESQAQRPTMKVVIKELEKALNFQETHKDHLRISFDDIILATNNFDSGNFIARGGFGRVYKGEILRANGPTPIAVKRWEIDNGQGEREFLTELEILFEYKHENIIGLMGYCNENNEKILVYEYASNGSMDRHLEDVSFTWTDRLKISIDVAVGLDFLHGGGSTQAPVIHRDIKSANILLTALEFQEDIEIWEAKLPTDYKGIIQMSKTPSIYNNISNKDLYDMFSKGIILQEGKVCLSQSSNGEKNEMVSATTFSYENDRLHKWRCIKKSRFQRVSLSRYYCGSGAIYVEGVHFRAIDDATLKLSSLSKVNEKKCHMLPAKIVLYESSDTKCFNWKPLAESSFYKRKLLSLLPCHKGSGYD</sequence>
<reference evidence="2" key="1">
    <citation type="journal article" date="2022" name="Mol. Ecol. Resour.">
        <title>The genomes of chicory, endive, great burdock and yacon provide insights into Asteraceae palaeo-polyploidization history and plant inulin production.</title>
        <authorList>
            <person name="Fan W."/>
            <person name="Wang S."/>
            <person name="Wang H."/>
            <person name="Wang A."/>
            <person name="Jiang F."/>
            <person name="Liu H."/>
            <person name="Zhao H."/>
            <person name="Xu D."/>
            <person name="Zhang Y."/>
        </authorList>
    </citation>
    <scope>NUCLEOTIDE SEQUENCE [LARGE SCALE GENOMIC DNA]</scope>
    <source>
        <strain evidence="2">cv. Yunnan</strain>
    </source>
</reference>
<dbReference type="EMBL" id="CM042046">
    <property type="protein sequence ID" value="KAI3677064.1"/>
    <property type="molecule type" value="Genomic_DNA"/>
</dbReference>
<keyword evidence="2" id="KW-1185">Reference proteome</keyword>
<comment type="caution">
    <text evidence="1">The sequence shown here is derived from an EMBL/GenBank/DDBJ whole genome shotgun (WGS) entry which is preliminary data.</text>
</comment>